<dbReference type="InterPro" id="IPR043128">
    <property type="entry name" value="Rev_trsase/Diguanyl_cyclase"/>
</dbReference>
<dbReference type="PANTHER" id="PTHR33064:SF37">
    <property type="entry name" value="RIBONUCLEASE H"/>
    <property type="match status" value="1"/>
</dbReference>
<accession>A0A9Q3BCK2</accession>
<proteinExistence type="predicted"/>
<dbReference type="InterPro" id="IPR043502">
    <property type="entry name" value="DNA/RNA_pol_sf"/>
</dbReference>
<dbReference type="InterPro" id="IPR051320">
    <property type="entry name" value="Viral_Replic_Matur_Polypro"/>
</dbReference>
<protein>
    <recommendedName>
        <fullName evidence="1">Reverse transcriptase domain-containing protein</fullName>
    </recommendedName>
</protein>
<organism evidence="2 3">
    <name type="scientific">Austropuccinia psidii MF-1</name>
    <dbReference type="NCBI Taxonomy" id="1389203"/>
    <lineage>
        <taxon>Eukaryota</taxon>
        <taxon>Fungi</taxon>
        <taxon>Dikarya</taxon>
        <taxon>Basidiomycota</taxon>
        <taxon>Pucciniomycotina</taxon>
        <taxon>Pucciniomycetes</taxon>
        <taxon>Pucciniales</taxon>
        <taxon>Sphaerophragmiaceae</taxon>
        <taxon>Austropuccinia</taxon>
    </lineage>
</organism>
<dbReference type="Gene3D" id="3.30.70.270">
    <property type="match status" value="2"/>
</dbReference>
<feature type="domain" description="Reverse transcriptase" evidence="1">
    <location>
        <begin position="2"/>
        <end position="91"/>
    </location>
</feature>
<dbReference type="AlphaFoldDB" id="A0A9Q3BCK2"/>
<dbReference type="Gene3D" id="3.10.10.10">
    <property type="entry name" value="HIV Type 1 Reverse Transcriptase, subunit A, domain 1"/>
    <property type="match status" value="1"/>
</dbReference>
<dbReference type="PANTHER" id="PTHR33064">
    <property type="entry name" value="POL PROTEIN"/>
    <property type="match status" value="1"/>
</dbReference>
<comment type="caution">
    <text evidence="2">The sequence shown here is derived from an EMBL/GenBank/DDBJ whole genome shotgun (WGS) entry which is preliminary data.</text>
</comment>
<dbReference type="Proteomes" id="UP000765509">
    <property type="component" value="Unassembled WGS sequence"/>
</dbReference>
<dbReference type="EMBL" id="AVOT02000358">
    <property type="protein sequence ID" value="MBW0462480.1"/>
    <property type="molecule type" value="Genomic_DNA"/>
</dbReference>
<reference evidence="2" key="1">
    <citation type="submission" date="2021-03" db="EMBL/GenBank/DDBJ databases">
        <title>Draft genome sequence of rust myrtle Austropuccinia psidii MF-1, a brazilian biotype.</title>
        <authorList>
            <person name="Quecine M.C."/>
            <person name="Pachon D.M.R."/>
            <person name="Bonatelli M.L."/>
            <person name="Correr F.H."/>
            <person name="Franceschini L.M."/>
            <person name="Leite T.F."/>
            <person name="Margarido G.R.A."/>
            <person name="Almeida C.A."/>
            <person name="Ferrarezi J.A."/>
            <person name="Labate C.A."/>
        </authorList>
    </citation>
    <scope>NUCLEOTIDE SEQUENCE</scope>
    <source>
        <strain evidence="2">MF-1</strain>
    </source>
</reference>
<dbReference type="Pfam" id="PF00078">
    <property type="entry name" value="RVT_1"/>
    <property type="match status" value="1"/>
</dbReference>
<sequence length="191" mass="22246">MGIYEYTRMLVGIKNAPAYLKRMMDTIFQEEILEGWVVVYNYDIILYSETCKDHVQYIDRVISKCTPINVKIFLKKFNFCQQEILALGHKVSVLSLAIDQNKVAAVLQKQVPRNVKEMQSFLGFSSYYRNHINVFSDIISSLYKLFSKDAVSEITKERIDAYEILKNELTNAPVCHRGSWTEKQEWPGTQQ</sequence>
<dbReference type="InterPro" id="IPR000477">
    <property type="entry name" value="RT_dom"/>
</dbReference>
<name>A0A9Q3BCK2_9BASI</name>
<dbReference type="SUPFAM" id="SSF56672">
    <property type="entry name" value="DNA/RNA polymerases"/>
    <property type="match status" value="1"/>
</dbReference>
<evidence type="ECO:0000259" key="1">
    <source>
        <dbReference type="Pfam" id="PF00078"/>
    </source>
</evidence>
<evidence type="ECO:0000313" key="2">
    <source>
        <dbReference type="EMBL" id="MBW0462480.1"/>
    </source>
</evidence>
<gene>
    <name evidence="2" type="ORF">O181_002195</name>
</gene>
<keyword evidence="3" id="KW-1185">Reference proteome</keyword>
<evidence type="ECO:0000313" key="3">
    <source>
        <dbReference type="Proteomes" id="UP000765509"/>
    </source>
</evidence>